<dbReference type="Proteomes" id="UP000189464">
    <property type="component" value="Chromosome"/>
</dbReference>
<dbReference type="PANTHER" id="PTHR37945:SF1">
    <property type="entry name" value="EXTRACELLULAR TUNGSTATE BINDING PROTEIN"/>
    <property type="match status" value="1"/>
</dbReference>
<organism evidence="3 4">
    <name type="scientific">Desulforamulus ferrireducens</name>
    <dbReference type="NCBI Taxonomy" id="1833852"/>
    <lineage>
        <taxon>Bacteria</taxon>
        <taxon>Bacillati</taxon>
        <taxon>Bacillota</taxon>
        <taxon>Clostridia</taxon>
        <taxon>Eubacteriales</taxon>
        <taxon>Peptococcaceae</taxon>
        <taxon>Desulforamulus</taxon>
    </lineage>
</organism>
<reference evidence="3 4" key="1">
    <citation type="journal article" date="2016" name="Int. J. Syst. Evol. Microbiol.">
        <title>Desulfotomaculum ferrireducens sp. nov., a moderately thermophilic sulfate-reducing and dissimilatory Fe(III)-reducing bacterium isolated from compost.</title>
        <authorList>
            <person name="Yang G."/>
            <person name="Guo J."/>
            <person name="Zhuang L."/>
            <person name="Yuan Y."/>
            <person name="Zhou S."/>
        </authorList>
    </citation>
    <scope>NUCLEOTIDE SEQUENCE [LARGE SCALE GENOMIC DNA]</scope>
    <source>
        <strain evidence="3 4">GSS09</strain>
    </source>
</reference>
<dbReference type="STRING" id="1833852.B0537_08870"/>
<dbReference type="EMBL" id="CP019698">
    <property type="protein sequence ID" value="AQS59181.1"/>
    <property type="molecule type" value="Genomic_DNA"/>
</dbReference>
<dbReference type="KEGG" id="dfg:B0537_08870"/>
<keyword evidence="1" id="KW-0732">Signal</keyword>
<protein>
    <submittedName>
        <fullName evidence="3">Tungsten ABC transporter substrate-binding protein</fullName>
    </submittedName>
</protein>
<evidence type="ECO:0000256" key="1">
    <source>
        <dbReference type="SAM" id="SignalP"/>
    </source>
</evidence>
<accession>A0A1S6IWN6</accession>
<name>A0A1S6IWN6_9FIRM</name>
<dbReference type="PANTHER" id="PTHR37945">
    <property type="entry name" value="EXTRACELLULAR TUNGSTATE BINDING PROTEIN"/>
    <property type="match status" value="1"/>
</dbReference>
<proteinExistence type="predicted"/>
<dbReference type="InterPro" id="IPR052738">
    <property type="entry name" value="ABC-Tungstate_binding"/>
</dbReference>
<feature type="chain" id="PRO_5038966968" evidence="1">
    <location>
        <begin position="22"/>
        <end position="294"/>
    </location>
</feature>
<dbReference type="InterPro" id="IPR024370">
    <property type="entry name" value="PBP_domain"/>
</dbReference>
<keyword evidence="4" id="KW-1185">Reference proteome</keyword>
<dbReference type="Gene3D" id="3.40.190.10">
    <property type="entry name" value="Periplasmic binding protein-like II"/>
    <property type="match status" value="2"/>
</dbReference>
<sequence>MMKRASKLIALLLTLSMLVFAGCAKQEAPKEEANKEEAKPVANQDVILATTTSTQDSGLLDVLQPEFEKKTGYKLKIIAVGTGAALKMGEKGEADVLLVHAPQSEKALVDSGVGINYSLVMHNDFILVGPADDPAGIKDATDTAEAMKKIAEKGALFVSRGDDSGTHKKELELWKEANIDPKGQQWYQEAGSGMGATLNIASEKQGYTMTDRATYLAQKDNLKLAILKQGDKSLLNIYHVMNVNPEKFDKVNGEGGKAFVDFMISEETQEIIGKFGVDKYGEPLFFPDAGKEEL</sequence>
<dbReference type="AlphaFoldDB" id="A0A1S6IWN6"/>
<evidence type="ECO:0000313" key="3">
    <source>
        <dbReference type="EMBL" id="AQS59181.1"/>
    </source>
</evidence>
<evidence type="ECO:0000259" key="2">
    <source>
        <dbReference type="Pfam" id="PF12849"/>
    </source>
</evidence>
<dbReference type="OrthoDB" id="186379at2"/>
<evidence type="ECO:0000313" key="4">
    <source>
        <dbReference type="Proteomes" id="UP000189464"/>
    </source>
</evidence>
<gene>
    <name evidence="3" type="ORF">B0537_08870</name>
</gene>
<dbReference type="SUPFAM" id="SSF53850">
    <property type="entry name" value="Periplasmic binding protein-like II"/>
    <property type="match status" value="1"/>
</dbReference>
<feature type="domain" description="PBP" evidence="2">
    <location>
        <begin position="44"/>
        <end position="267"/>
    </location>
</feature>
<dbReference type="PROSITE" id="PS51257">
    <property type="entry name" value="PROKAR_LIPOPROTEIN"/>
    <property type="match status" value="1"/>
</dbReference>
<feature type="signal peptide" evidence="1">
    <location>
        <begin position="1"/>
        <end position="21"/>
    </location>
</feature>
<dbReference type="Pfam" id="PF12849">
    <property type="entry name" value="PBP_like_2"/>
    <property type="match status" value="1"/>
</dbReference>